<organism evidence="1 2">
    <name type="scientific">Hydrogenophaga bisanensis</name>
    <dbReference type="NCBI Taxonomy" id="439611"/>
    <lineage>
        <taxon>Bacteria</taxon>
        <taxon>Pseudomonadati</taxon>
        <taxon>Pseudomonadota</taxon>
        <taxon>Betaproteobacteria</taxon>
        <taxon>Burkholderiales</taxon>
        <taxon>Comamonadaceae</taxon>
        <taxon>Hydrogenophaga</taxon>
    </lineage>
</organism>
<evidence type="ECO:0000313" key="1">
    <source>
        <dbReference type="EMBL" id="MFC7435289.1"/>
    </source>
</evidence>
<gene>
    <name evidence="1" type="ORF">ACFQNJ_12300</name>
</gene>
<comment type="caution">
    <text evidence="1">The sequence shown here is derived from an EMBL/GenBank/DDBJ whole genome shotgun (WGS) entry which is preliminary data.</text>
</comment>
<dbReference type="EMBL" id="JBHTBX010000007">
    <property type="protein sequence ID" value="MFC7435289.1"/>
    <property type="molecule type" value="Genomic_DNA"/>
</dbReference>
<protein>
    <submittedName>
        <fullName evidence="1">SPOR domain-containing protein</fullName>
    </submittedName>
</protein>
<evidence type="ECO:0000313" key="2">
    <source>
        <dbReference type="Proteomes" id="UP001596495"/>
    </source>
</evidence>
<sequence length="238" mass="25493">MLRLVVILLVLANAGYFAWTQGMLAPLGLSTQVQSESHRLQEQVQPEAIRLLNAPRTDTASRTPPTVQAAAPVETPAPQTAAPVAAPPATACWRVGGYTPAQADALRQALQGQPALAGLWQLDEAQTSGRWIVYMGKLNDELMARKKTELREMNVEFREIRGGALGPALALGTFSTEAAAQQGLAIVTRKGVRTARVVQERPEATVFALRLPAVTDEQRAAVEALGEVLAGKRLSPCE</sequence>
<dbReference type="RefSeq" id="WP_382257737.1">
    <property type="nucleotide sequence ID" value="NZ_JBHTBX010000007.1"/>
</dbReference>
<dbReference type="Proteomes" id="UP001596495">
    <property type="component" value="Unassembled WGS sequence"/>
</dbReference>
<name>A0ABW2RB12_9BURK</name>
<keyword evidence="2" id="KW-1185">Reference proteome</keyword>
<accession>A0ABW2RB12</accession>
<reference evidence="2" key="1">
    <citation type="journal article" date="2019" name="Int. J. Syst. Evol. Microbiol.">
        <title>The Global Catalogue of Microorganisms (GCM) 10K type strain sequencing project: providing services to taxonomists for standard genome sequencing and annotation.</title>
        <authorList>
            <consortium name="The Broad Institute Genomics Platform"/>
            <consortium name="The Broad Institute Genome Sequencing Center for Infectious Disease"/>
            <person name="Wu L."/>
            <person name="Ma J."/>
        </authorList>
    </citation>
    <scope>NUCLEOTIDE SEQUENCE [LARGE SCALE GENOMIC DNA]</scope>
    <source>
        <strain evidence="2">CCUG 54518</strain>
    </source>
</reference>
<proteinExistence type="predicted"/>